<gene>
    <name evidence="14" type="primary">LOC116305209</name>
</gene>
<dbReference type="GO" id="GO:0043410">
    <property type="term" value="P:positive regulation of MAPK cascade"/>
    <property type="evidence" value="ECO:0007669"/>
    <property type="project" value="TreeGrafter"/>
</dbReference>
<keyword evidence="2" id="KW-1003">Cell membrane</keyword>
<feature type="transmembrane region" description="Helical" evidence="11">
    <location>
        <begin position="176"/>
        <end position="196"/>
    </location>
</feature>
<evidence type="ECO:0000256" key="1">
    <source>
        <dbReference type="ARBA" id="ARBA00004651"/>
    </source>
</evidence>
<keyword evidence="6 11" id="KW-0472">Membrane</keyword>
<proteinExistence type="inferred from homology"/>
<evidence type="ECO:0000259" key="12">
    <source>
        <dbReference type="PROSITE" id="PS50262"/>
    </source>
</evidence>
<dbReference type="SMART" id="SM01381">
    <property type="entry name" value="7TM_GPCR_Srsx"/>
    <property type="match status" value="1"/>
</dbReference>
<dbReference type="SUPFAM" id="SSF81321">
    <property type="entry name" value="Family A G protein-coupled receptor-like"/>
    <property type="match status" value="1"/>
</dbReference>
<keyword evidence="4 11" id="KW-1133">Transmembrane helix</keyword>
<dbReference type="KEGG" id="aten:116305209"/>
<keyword evidence="7" id="KW-1015">Disulfide bond</keyword>
<comment type="similarity">
    <text evidence="10">Belongs to the G-protein coupled receptor 1 family.</text>
</comment>
<dbReference type="Gene3D" id="1.20.1070.10">
    <property type="entry name" value="Rhodopsin 7-helix transmembrane proteins"/>
    <property type="match status" value="1"/>
</dbReference>
<evidence type="ECO:0000256" key="9">
    <source>
        <dbReference type="ARBA" id="ARBA00023224"/>
    </source>
</evidence>
<dbReference type="PROSITE" id="PS00237">
    <property type="entry name" value="G_PROTEIN_RECEP_F1_1"/>
    <property type="match status" value="1"/>
</dbReference>
<keyword evidence="8 10" id="KW-0675">Receptor</keyword>
<dbReference type="CDD" id="cd14967">
    <property type="entry name" value="7tmA_amine_R-like"/>
    <property type="match status" value="1"/>
</dbReference>
<feature type="domain" description="G-protein coupled receptors family 1 profile" evidence="12">
    <location>
        <begin position="47"/>
        <end position="277"/>
    </location>
</feature>
<evidence type="ECO:0000256" key="10">
    <source>
        <dbReference type="RuleBase" id="RU000688"/>
    </source>
</evidence>
<evidence type="ECO:0000256" key="7">
    <source>
        <dbReference type="ARBA" id="ARBA00023157"/>
    </source>
</evidence>
<protein>
    <submittedName>
        <fullName evidence="14">Histamine H2 receptor-like</fullName>
    </submittedName>
</protein>
<evidence type="ECO:0000256" key="2">
    <source>
        <dbReference type="ARBA" id="ARBA00022475"/>
    </source>
</evidence>
<evidence type="ECO:0000256" key="6">
    <source>
        <dbReference type="ARBA" id="ARBA00023136"/>
    </source>
</evidence>
<dbReference type="GO" id="GO:0004993">
    <property type="term" value="F:G protein-coupled serotonin receptor activity"/>
    <property type="evidence" value="ECO:0007669"/>
    <property type="project" value="UniProtKB-ARBA"/>
</dbReference>
<comment type="subcellular location">
    <subcellularLocation>
        <location evidence="1">Cell membrane</location>
        <topology evidence="1">Multi-pass membrane protein</topology>
    </subcellularLocation>
</comment>
<dbReference type="InterPro" id="IPR000276">
    <property type="entry name" value="GPCR_Rhodpsn"/>
</dbReference>
<dbReference type="Pfam" id="PF00001">
    <property type="entry name" value="7tm_1"/>
    <property type="match status" value="1"/>
</dbReference>
<dbReference type="GeneID" id="116305209"/>
<evidence type="ECO:0000256" key="5">
    <source>
        <dbReference type="ARBA" id="ARBA00023040"/>
    </source>
</evidence>
<dbReference type="AlphaFoldDB" id="A0A6P8IVD1"/>
<keyword evidence="5 10" id="KW-0297">G-protein coupled receptor</keyword>
<keyword evidence="13" id="KW-1185">Reference proteome</keyword>
<dbReference type="FunFam" id="1.20.1070.10:FF:000671">
    <property type="entry name" value="Predicted protein"/>
    <property type="match status" value="1"/>
</dbReference>
<dbReference type="PRINTS" id="PR00237">
    <property type="entry name" value="GPCRRHODOPSN"/>
</dbReference>
<sequence length="359" mass="40899">MYRMANSSNFTTSAIPPRSGHPDQVDLYIVILTSALIGILIILTIAGNVMVLLTFCLCKELRSITNYFLISLSIADLLTALLAMPIFLLLRITNEQWNFPGAVVFRNIFVAVDIICGSASIWNLCLISMDRFLAIRMPLKHMVILTPRRAQVVIVIAWALALLVSSLLYTSWPYKVYPIVTLSFFLPLTIIIFSYVNIYRTMRNRTFVQRRRAGAKLKRDFRMAKQMILVIGSFIVCWFGFFVVNVILALTIPVDLVVLNIVKVLTYLNSCINPLLFTFISQKFKVAFSQIFHCQKPNLRKSRLNSRLIQDENSRYGYSVINNSHSATNTVNGTKTPTPQVKRRILAGNRIYLERETTV</sequence>
<dbReference type="InterPro" id="IPR017452">
    <property type="entry name" value="GPCR_Rhodpsn_7TM"/>
</dbReference>
<dbReference type="GO" id="GO:0071880">
    <property type="term" value="P:adenylate cyclase-activating adrenergic receptor signaling pathway"/>
    <property type="evidence" value="ECO:0007669"/>
    <property type="project" value="TreeGrafter"/>
</dbReference>
<name>A0A6P8IVD1_ACTTE</name>
<feature type="transmembrane region" description="Helical" evidence="11">
    <location>
        <begin position="27"/>
        <end position="55"/>
    </location>
</feature>
<dbReference type="PANTHER" id="PTHR24248">
    <property type="entry name" value="ADRENERGIC RECEPTOR-RELATED G-PROTEIN COUPLED RECEPTOR"/>
    <property type="match status" value="1"/>
</dbReference>
<dbReference type="InParanoid" id="A0A6P8IVD1"/>
<dbReference type="GO" id="GO:0005886">
    <property type="term" value="C:plasma membrane"/>
    <property type="evidence" value="ECO:0007669"/>
    <property type="project" value="UniProtKB-SubCell"/>
</dbReference>
<dbReference type="PANTHER" id="PTHR24248:SF199">
    <property type="entry name" value="IP13425P-RELATED"/>
    <property type="match status" value="1"/>
</dbReference>
<feature type="transmembrane region" description="Helical" evidence="11">
    <location>
        <begin position="67"/>
        <end position="88"/>
    </location>
</feature>
<evidence type="ECO:0000256" key="3">
    <source>
        <dbReference type="ARBA" id="ARBA00022692"/>
    </source>
</evidence>
<dbReference type="PROSITE" id="PS50262">
    <property type="entry name" value="G_PROTEIN_RECEP_F1_2"/>
    <property type="match status" value="1"/>
</dbReference>
<evidence type="ECO:0000313" key="14">
    <source>
        <dbReference type="RefSeq" id="XP_031570927.1"/>
    </source>
</evidence>
<evidence type="ECO:0000256" key="11">
    <source>
        <dbReference type="SAM" id="Phobius"/>
    </source>
</evidence>
<feature type="transmembrane region" description="Helical" evidence="11">
    <location>
        <begin position="150"/>
        <end position="170"/>
    </location>
</feature>
<dbReference type="OrthoDB" id="5983033at2759"/>
<reference evidence="14" key="1">
    <citation type="submission" date="2025-08" db="UniProtKB">
        <authorList>
            <consortium name="RefSeq"/>
        </authorList>
    </citation>
    <scope>IDENTIFICATION</scope>
    <source>
        <tissue evidence="14">Tentacle</tissue>
    </source>
</reference>
<evidence type="ECO:0000313" key="13">
    <source>
        <dbReference type="Proteomes" id="UP000515163"/>
    </source>
</evidence>
<organism evidence="13 14">
    <name type="scientific">Actinia tenebrosa</name>
    <name type="common">Australian red waratah sea anemone</name>
    <dbReference type="NCBI Taxonomy" id="6105"/>
    <lineage>
        <taxon>Eukaryota</taxon>
        <taxon>Metazoa</taxon>
        <taxon>Cnidaria</taxon>
        <taxon>Anthozoa</taxon>
        <taxon>Hexacorallia</taxon>
        <taxon>Actiniaria</taxon>
        <taxon>Actiniidae</taxon>
        <taxon>Actinia</taxon>
    </lineage>
</organism>
<keyword evidence="3 10" id="KW-0812">Transmembrane</keyword>
<feature type="transmembrane region" description="Helical" evidence="11">
    <location>
        <begin position="227"/>
        <end position="250"/>
    </location>
</feature>
<evidence type="ECO:0000256" key="8">
    <source>
        <dbReference type="ARBA" id="ARBA00023170"/>
    </source>
</evidence>
<dbReference type="RefSeq" id="XP_031570927.1">
    <property type="nucleotide sequence ID" value="XM_031715067.1"/>
</dbReference>
<dbReference type="Proteomes" id="UP000515163">
    <property type="component" value="Unplaced"/>
</dbReference>
<keyword evidence="9 10" id="KW-0807">Transducer</keyword>
<feature type="transmembrane region" description="Helical" evidence="11">
    <location>
        <begin position="108"/>
        <end position="129"/>
    </location>
</feature>
<evidence type="ECO:0000256" key="4">
    <source>
        <dbReference type="ARBA" id="ARBA00022989"/>
    </source>
</evidence>
<accession>A0A6P8IVD1</accession>